<dbReference type="Pfam" id="PF13517">
    <property type="entry name" value="FG-GAP_3"/>
    <property type="match status" value="2"/>
</dbReference>
<organism evidence="3 4">
    <name type="scientific">Agromyces indicus</name>
    <dbReference type="NCBI Taxonomy" id="758919"/>
    <lineage>
        <taxon>Bacteria</taxon>
        <taxon>Bacillati</taxon>
        <taxon>Actinomycetota</taxon>
        <taxon>Actinomycetes</taxon>
        <taxon>Micrococcales</taxon>
        <taxon>Microbacteriaceae</taxon>
        <taxon>Agromyces</taxon>
    </lineage>
</organism>
<comment type="caution">
    <text evidence="3">The sequence shown here is derived from an EMBL/GenBank/DDBJ whole genome shotgun (WGS) entry which is preliminary data.</text>
</comment>
<dbReference type="PANTHER" id="PTHR44103:SF1">
    <property type="entry name" value="PROPROTEIN CONVERTASE P"/>
    <property type="match status" value="1"/>
</dbReference>
<keyword evidence="1 2" id="KW-0732">Signal</keyword>
<accession>A0ABU1FI27</accession>
<evidence type="ECO:0000256" key="1">
    <source>
        <dbReference type="ARBA" id="ARBA00022729"/>
    </source>
</evidence>
<reference evidence="4" key="1">
    <citation type="submission" date="2023-07" db="EMBL/GenBank/DDBJ databases">
        <title>Description of three actinobacteria isolated from air of manufacturing shop in a pharmaceutical factory.</title>
        <authorList>
            <person name="Zhang D.-F."/>
        </authorList>
    </citation>
    <scope>NUCLEOTIDE SEQUENCE [LARGE SCALE GENOMIC DNA]</scope>
    <source>
        <strain evidence="4">CCTCC AB 2011122</strain>
    </source>
</reference>
<keyword evidence="4" id="KW-1185">Reference proteome</keyword>
<gene>
    <name evidence="3" type="ORF">RH861_02515</name>
</gene>
<dbReference type="Gene3D" id="2.115.10.10">
    <property type="entry name" value="Tachylectin 2"/>
    <property type="match status" value="2"/>
</dbReference>
<name>A0ABU1FI27_9MICO</name>
<feature type="signal peptide" evidence="2">
    <location>
        <begin position="1"/>
        <end position="22"/>
    </location>
</feature>
<proteinExistence type="predicted"/>
<feature type="chain" id="PRO_5046510353" evidence="2">
    <location>
        <begin position="23"/>
        <end position="316"/>
    </location>
</feature>
<evidence type="ECO:0000256" key="2">
    <source>
        <dbReference type="SAM" id="SignalP"/>
    </source>
</evidence>
<evidence type="ECO:0000313" key="4">
    <source>
        <dbReference type="Proteomes" id="UP001260072"/>
    </source>
</evidence>
<dbReference type="InterPro" id="IPR013517">
    <property type="entry name" value="FG-GAP"/>
</dbReference>
<dbReference type="RefSeq" id="WP_310519609.1">
    <property type="nucleotide sequence ID" value="NZ_BAABBS010000004.1"/>
</dbReference>
<dbReference type="EMBL" id="JAVKGS010000001">
    <property type="protein sequence ID" value="MDR5690930.1"/>
    <property type="molecule type" value="Genomic_DNA"/>
</dbReference>
<evidence type="ECO:0000313" key="3">
    <source>
        <dbReference type="EMBL" id="MDR5690930.1"/>
    </source>
</evidence>
<dbReference type="InterPro" id="IPR028994">
    <property type="entry name" value="Integrin_alpha_N"/>
</dbReference>
<dbReference type="SUPFAM" id="SSF69318">
    <property type="entry name" value="Integrin alpha N-terminal domain"/>
    <property type="match status" value="1"/>
</dbReference>
<dbReference type="PANTHER" id="PTHR44103">
    <property type="entry name" value="PROPROTEIN CONVERTASE P"/>
    <property type="match status" value="1"/>
</dbReference>
<sequence length="316" mass="31918">MPHRPPSTVPRFARLLATGAGAALLFTTAITGPPASAMPAAAPATAPVRPMMAPQVPNGGPDRDFDGDGVADVLAIGGTGELLLYRGTEAGPLRAGTRVGNGWANFDLVFAVGDFSGDGRPDVMARDLGGDLFLYRGDGNGGWLGGGRVGYGWQGFTAILGAGDFNGDGTSDVIGRDASGRLLLYPGNGAGGWLPPTQIGSGWGRLKFLSAAGDMDFDGAADVLAVAYGEVEGPAPGCGSGADLLLYSGSGRGGFARSGAIGSGWCPFNTVMGGGDRVLITRDASGTLLRYVRTGPASWASPVVVGTGWSNLRIVT</sequence>
<dbReference type="Proteomes" id="UP001260072">
    <property type="component" value="Unassembled WGS sequence"/>
</dbReference>
<protein>
    <submittedName>
        <fullName evidence="3">VCBS repeat-containing protein</fullName>
    </submittedName>
</protein>